<keyword evidence="2 5" id="KW-0812">Transmembrane</keyword>
<evidence type="ECO:0000256" key="5">
    <source>
        <dbReference type="SAM" id="Phobius"/>
    </source>
</evidence>
<gene>
    <name evidence="6" type="ORF">EUBVEN_00369</name>
</gene>
<dbReference type="AlphaFoldDB" id="A5Z3W4"/>
<evidence type="ECO:0000256" key="3">
    <source>
        <dbReference type="ARBA" id="ARBA00022989"/>
    </source>
</evidence>
<dbReference type="eggNOG" id="COG4905">
    <property type="taxonomic scope" value="Bacteria"/>
</dbReference>
<dbReference type="Pfam" id="PF06541">
    <property type="entry name" value="ABC_trans_CmpB"/>
    <property type="match status" value="1"/>
</dbReference>
<dbReference type="HOGENOM" id="CLU_102218_1_0_9"/>
<comment type="subcellular location">
    <subcellularLocation>
        <location evidence="1">Membrane</location>
        <topology evidence="1">Multi-pass membrane protein</topology>
    </subcellularLocation>
</comment>
<dbReference type="PANTHER" id="PTHR31746:SF3">
    <property type="entry name" value="TRANSMEMBRANE PROTEIN 229B"/>
    <property type="match status" value="1"/>
</dbReference>
<name>A5Z3W4_9FIRM</name>
<accession>A5Z3W4</accession>
<evidence type="ECO:0000313" key="7">
    <source>
        <dbReference type="Proteomes" id="UP000006000"/>
    </source>
</evidence>
<dbReference type="RefSeq" id="WP_005359432.1">
    <property type="nucleotide sequence ID" value="NZ_DS264266.1"/>
</dbReference>
<dbReference type="InterPro" id="IPR010540">
    <property type="entry name" value="CmpB_TMEM229"/>
</dbReference>
<feature type="transmembrane region" description="Helical" evidence="5">
    <location>
        <begin position="65"/>
        <end position="86"/>
    </location>
</feature>
<dbReference type="EMBL" id="AAVL02000025">
    <property type="protein sequence ID" value="EDM52355.1"/>
    <property type="molecule type" value="Genomic_DNA"/>
</dbReference>
<reference evidence="6 7" key="2">
    <citation type="submission" date="2007-04" db="EMBL/GenBank/DDBJ databases">
        <title>Draft genome sequence of Eubacterium ventriosum (ATCC 27560).</title>
        <authorList>
            <person name="Sudarsanam P."/>
            <person name="Ley R."/>
            <person name="Guruge J."/>
            <person name="Turnbaugh P.J."/>
            <person name="Mahowald M."/>
            <person name="Liep D."/>
            <person name="Gordon J."/>
        </authorList>
    </citation>
    <scope>NUCLEOTIDE SEQUENCE [LARGE SCALE GENOMIC DNA]</scope>
    <source>
        <strain evidence="6 7">ATCC 27560</strain>
    </source>
</reference>
<dbReference type="PANTHER" id="PTHR31746">
    <property type="entry name" value="TRANSMEMBRANE PROTEIN 229 FAMILY MEMBER"/>
    <property type="match status" value="1"/>
</dbReference>
<keyword evidence="4 5" id="KW-0472">Membrane</keyword>
<feature type="transmembrane region" description="Helical" evidence="5">
    <location>
        <begin position="106"/>
        <end position="126"/>
    </location>
</feature>
<organism evidence="6 7">
    <name type="scientific">Eubacterium ventriosum ATCC 27560</name>
    <dbReference type="NCBI Taxonomy" id="411463"/>
    <lineage>
        <taxon>Bacteria</taxon>
        <taxon>Bacillati</taxon>
        <taxon>Bacillota</taxon>
        <taxon>Clostridia</taxon>
        <taxon>Eubacteriales</taxon>
        <taxon>Eubacteriaceae</taxon>
        <taxon>Eubacterium</taxon>
    </lineage>
</organism>
<feature type="transmembrane region" description="Helical" evidence="5">
    <location>
        <begin position="32"/>
        <end position="53"/>
    </location>
</feature>
<dbReference type="OrthoDB" id="5523261at2"/>
<dbReference type="Proteomes" id="UP000006000">
    <property type="component" value="Unassembled WGS sequence"/>
</dbReference>
<proteinExistence type="predicted"/>
<evidence type="ECO:0000256" key="4">
    <source>
        <dbReference type="ARBA" id="ARBA00023136"/>
    </source>
</evidence>
<protein>
    <submittedName>
        <fullName evidence="6">Uncharacterized protein</fullName>
    </submittedName>
</protein>
<evidence type="ECO:0000256" key="2">
    <source>
        <dbReference type="ARBA" id="ARBA00022692"/>
    </source>
</evidence>
<sequence>MKSDFVKCGILGWCIEIIWTAFHGIKSKNNKFIGYTSIIMFPIYGLASVIKPISLKLKKMKMPTIIRGIVYSIGIFMVELITGSILKKTNNCPWDYSDKKYNINGVIRIDYAPLWCIVGVIFEKMLNSKECRK</sequence>
<evidence type="ECO:0000313" key="6">
    <source>
        <dbReference type="EMBL" id="EDM52355.1"/>
    </source>
</evidence>
<dbReference type="GO" id="GO:0016020">
    <property type="term" value="C:membrane"/>
    <property type="evidence" value="ECO:0007669"/>
    <property type="project" value="UniProtKB-SubCell"/>
</dbReference>
<evidence type="ECO:0000256" key="1">
    <source>
        <dbReference type="ARBA" id="ARBA00004141"/>
    </source>
</evidence>
<comment type="caution">
    <text evidence="6">The sequence shown here is derived from an EMBL/GenBank/DDBJ whole genome shotgun (WGS) entry which is preliminary data.</text>
</comment>
<keyword evidence="3 5" id="KW-1133">Transmembrane helix</keyword>
<reference evidence="6 7" key="1">
    <citation type="submission" date="2007-03" db="EMBL/GenBank/DDBJ databases">
        <authorList>
            <person name="Fulton L."/>
            <person name="Clifton S."/>
            <person name="Fulton B."/>
            <person name="Xu J."/>
            <person name="Minx P."/>
            <person name="Pepin K.H."/>
            <person name="Johnson M."/>
            <person name="Thiruvilangam P."/>
            <person name="Bhonagiri V."/>
            <person name="Nash W.E."/>
            <person name="Mardis E.R."/>
            <person name="Wilson R.K."/>
        </authorList>
    </citation>
    <scope>NUCLEOTIDE SEQUENCE [LARGE SCALE GENOMIC DNA]</scope>
    <source>
        <strain evidence="6 7">ATCC 27560</strain>
    </source>
</reference>